<dbReference type="EMBL" id="MJGC01000037">
    <property type="protein sequence ID" value="OEJ76542.1"/>
    <property type="molecule type" value="Genomic_DNA"/>
</dbReference>
<proteinExistence type="predicted"/>
<name>A0A1E5QPF2_9CYAN</name>
<dbReference type="AlphaFoldDB" id="A0A1E5QPF2"/>
<comment type="caution">
    <text evidence="1">The sequence shown here is derived from an EMBL/GenBank/DDBJ whole genome shotgun (WGS) entry which is preliminary data.</text>
</comment>
<protein>
    <submittedName>
        <fullName evidence="1">Uncharacterized protein</fullName>
    </submittedName>
</protein>
<organism evidence="1">
    <name type="scientific">Desertifilum tharense IPPAS B-1220</name>
    <dbReference type="NCBI Taxonomy" id="1781255"/>
    <lineage>
        <taxon>Bacteria</taxon>
        <taxon>Bacillati</taxon>
        <taxon>Cyanobacteriota</taxon>
        <taxon>Cyanophyceae</taxon>
        <taxon>Desertifilales</taxon>
        <taxon>Desertifilaceae</taxon>
        <taxon>Desertifilum</taxon>
    </lineage>
</organism>
<evidence type="ECO:0000313" key="1">
    <source>
        <dbReference type="EMBL" id="OEJ76542.1"/>
    </source>
</evidence>
<dbReference type="STRING" id="1781255.BH720_04125"/>
<reference evidence="1" key="1">
    <citation type="submission" date="2016-09" db="EMBL/GenBank/DDBJ databases">
        <title>Draft genome of thermotolerant cyanobacterium Desertifilum sp. strain IPPAS B-1220.</title>
        <authorList>
            <person name="Sinetova M.A."/>
            <person name="Bolakhan K."/>
            <person name="Zayadan B.K."/>
            <person name="Mironov K.S."/>
            <person name="Ustinova V."/>
            <person name="Kupriyanova E.V."/>
            <person name="Sidorov R.A."/>
            <person name="Skrypnik A.N."/>
            <person name="Gogoleva N.E."/>
            <person name="Gogolev Y.V."/>
            <person name="Los D.A."/>
        </authorList>
    </citation>
    <scope>NUCLEOTIDE SEQUENCE [LARGE SCALE GENOMIC DNA]</scope>
    <source>
        <strain evidence="1">IPPAS B-1220</strain>
    </source>
</reference>
<gene>
    <name evidence="1" type="ORF">BH720_04125</name>
</gene>
<sequence length="92" mass="10384">MLRIYADSVEIDRRFGNKSANAAVSGGLAKKNSNNFYGSIKFFSFFNIPSWFFQNPHRLGLGIPSGNSRLRNAKFHKEVLKATVKLYNLGLE</sequence>
<accession>A0A1E5QPF2</accession>